<evidence type="ECO:0000313" key="3">
    <source>
        <dbReference type="Proteomes" id="UP000008744"/>
    </source>
</evidence>
<accession>B4H0I6</accession>
<dbReference type="HOGENOM" id="CLU_861270_0_0_1"/>
<name>B4H0I6_DROPE</name>
<feature type="region of interest" description="Disordered" evidence="1">
    <location>
        <begin position="187"/>
        <end position="230"/>
    </location>
</feature>
<keyword evidence="3" id="KW-1185">Reference proteome</keyword>
<evidence type="ECO:0000256" key="1">
    <source>
        <dbReference type="SAM" id="MobiDB-lite"/>
    </source>
</evidence>
<dbReference type="AlphaFoldDB" id="B4H0I6"/>
<protein>
    <submittedName>
        <fullName evidence="2">GL14842</fullName>
    </submittedName>
</protein>
<feature type="compositionally biased region" description="Basic residues" evidence="1">
    <location>
        <begin position="199"/>
        <end position="211"/>
    </location>
</feature>
<gene>
    <name evidence="2" type="primary">Dper\GL14842</name>
    <name evidence="2" type="ORF">Dper_GL14842</name>
</gene>
<dbReference type="KEGG" id="dpe:6599174"/>
<dbReference type="EMBL" id="CH479200">
    <property type="protein sequence ID" value="EDW29781.1"/>
    <property type="molecule type" value="Genomic_DNA"/>
</dbReference>
<organism evidence="3">
    <name type="scientific">Drosophila persimilis</name>
    <name type="common">Fruit fly</name>
    <dbReference type="NCBI Taxonomy" id="7234"/>
    <lineage>
        <taxon>Eukaryota</taxon>
        <taxon>Metazoa</taxon>
        <taxon>Ecdysozoa</taxon>
        <taxon>Arthropoda</taxon>
        <taxon>Hexapoda</taxon>
        <taxon>Insecta</taxon>
        <taxon>Pterygota</taxon>
        <taxon>Neoptera</taxon>
        <taxon>Endopterygota</taxon>
        <taxon>Diptera</taxon>
        <taxon>Brachycera</taxon>
        <taxon>Muscomorpha</taxon>
        <taxon>Ephydroidea</taxon>
        <taxon>Drosophilidae</taxon>
        <taxon>Drosophila</taxon>
        <taxon>Sophophora</taxon>
    </lineage>
</organism>
<dbReference type="OMA" id="MPAFAMK"/>
<dbReference type="OrthoDB" id="7868070at2759"/>
<feature type="compositionally biased region" description="Polar residues" evidence="1">
    <location>
        <begin position="108"/>
        <end position="117"/>
    </location>
</feature>
<dbReference type="PhylomeDB" id="B4H0I6"/>
<proteinExistence type="predicted"/>
<feature type="region of interest" description="Disordered" evidence="1">
    <location>
        <begin position="70"/>
        <end position="130"/>
    </location>
</feature>
<dbReference type="Proteomes" id="UP000008744">
    <property type="component" value="Unassembled WGS sequence"/>
</dbReference>
<feature type="compositionally biased region" description="Basic and acidic residues" evidence="1">
    <location>
        <begin position="94"/>
        <end position="107"/>
    </location>
</feature>
<dbReference type="STRING" id="7234.B4H0I6"/>
<sequence length="323" mass="37222">MSADVPLNLTKERNKENSAVATIRAMPSIAMNRKSSDIQEYIRLNAAEAVQKTIKKEAPAAVPLYLTKGAIEKNRKKKGTDAVPRNIRKVTASELKRLKTEHTDKASQQETDPTTSRPSRKRKPTIKQEEQEGKWILESRAFATDVIENVISSLYNNLTDLSSAELRSLRKVRLVWKQKYELDERKPEWNQSQLSPAPPKRKCKTTAKKTPKPGSIPAKERDIHDEEEDEEDLANYYHWDDLPDDEIVENQISVPPLLEKYSCRRFDIKMPAFAMKRNLIQPLFSLELLDRIMEPPQVEGTKILQQVVDEMLRQYQQGPRPHT</sequence>
<evidence type="ECO:0000313" key="2">
    <source>
        <dbReference type="EMBL" id="EDW29781.1"/>
    </source>
</evidence>
<dbReference type="eggNOG" id="ENOG502TB8Z">
    <property type="taxonomic scope" value="Eukaryota"/>
</dbReference>
<reference evidence="2 3" key="1">
    <citation type="journal article" date="2007" name="Nature">
        <title>Evolution of genes and genomes on the Drosophila phylogeny.</title>
        <authorList>
            <consortium name="Drosophila 12 Genomes Consortium"/>
            <person name="Clark A.G."/>
            <person name="Eisen M.B."/>
            <person name="Smith D.R."/>
            <person name="Bergman C.M."/>
            <person name="Oliver B."/>
            <person name="Markow T.A."/>
            <person name="Kaufman T.C."/>
            <person name="Kellis M."/>
            <person name="Gelbart W."/>
            <person name="Iyer V.N."/>
            <person name="Pollard D.A."/>
            <person name="Sackton T.B."/>
            <person name="Larracuente A.M."/>
            <person name="Singh N.D."/>
            <person name="Abad J.P."/>
            <person name="Abt D.N."/>
            <person name="Adryan B."/>
            <person name="Aguade M."/>
            <person name="Akashi H."/>
            <person name="Anderson W.W."/>
            <person name="Aquadro C.F."/>
            <person name="Ardell D.H."/>
            <person name="Arguello R."/>
            <person name="Artieri C.G."/>
            <person name="Barbash D.A."/>
            <person name="Barker D."/>
            <person name="Barsanti P."/>
            <person name="Batterham P."/>
            <person name="Batzoglou S."/>
            <person name="Begun D."/>
            <person name="Bhutkar A."/>
            <person name="Blanco E."/>
            <person name="Bosak S.A."/>
            <person name="Bradley R.K."/>
            <person name="Brand A.D."/>
            <person name="Brent M.R."/>
            <person name="Brooks A.N."/>
            <person name="Brown R.H."/>
            <person name="Butlin R.K."/>
            <person name="Caggese C."/>
            <person name="Calvi B.R."/>
            <person name="Bernardo de Carvalho A."/>
            <person name="Caspi A."/>
            <person name="Castrezana S."/>
            <person name="Celniker S.E."/>
            <person name="Chang J.L."/>
            <person name="Chapple C."/>
            <person name="Chatterji S."/>
            <person name="Chinwalla A."/>
            <person name="Civetta A."/>
            <person name="Clifton S.W."/>
            <person name="Comeron J.M."/>
            <person name="Costello J.C."/>
            <person name="Coyne J.A."/>
            <person name="Daub J."/>
            <person name="David R.G."/>
            <person name="Delcher A.L."/>
            <person name="Delehaunty K."/>
            <person name="Do C.B."/>
            <person name="Ebling H."/>
            <person name="Edwards K."/>
            <person name="Eickbush T."/>
            <person name="Evans J.D."/>
            <person name="Filipski A."/>
            <person name="Findeiss S."/>
            <person name="Freyhult E."/>
            <person name="Fulton L."/>
            <person name="Fulton R."/>
            <person name="Garcia A.C."/>
            <person name="Gardiner A."/>
            <person name="Garfield D.A."/>
            <person name="Garvin B.E."/>
            <person name="Gibson G."/>
            <person name="Gilbert D."/>
            <person name="Gnerre S."/>
            <person name="Godfrey J."/>
            <person name="Good R."/>
            <person name="Gotea V."/>
            <person name="Gravely B."/>
            <person name="Greenberg A.J."/>
            <person name="Griffiths-Jones S."/>
            <person name="Gross S."/>
            <person name="Guigo R."/>
            <person name="Gustafson E.A."/>
            <person name="Haerty W."/>
            <person name="Hahn M.W."/>
            <person name="Halligan D.L."/>
            <person name="Halpern A.L."/>
            <person name="Halter G.M."/>
            <person name="Han M.V."/>
            <person name="Heger A."/>
            <person name="Hillier L."/>
            <person name="Hinrichs A.S."/>
            <person name="Holmes I."/>
            <person name="Hoskins R.A."/>
            <person name="Hubisz M.J."/>
            <person name="Hultmark D."/>
            <person name="Huntley M.A."/>
            <person name="Jaffe D.B."/>
            <person name="Jagadeeshan S."/>
            <person name="Jeck W.R."/>
            <person name="Johnson J."/>
            <person name="Jones C.D."/>
            <person name="Jordan W.C."/>
            <person name="Karpen G.H."/>
            <person name="Kataoka E."/>
            <person name="Keightley P.D."/>
            <person name="Kheradpour P."/>
            <person name="Kirkness E.F."/>
            <person name="Koerich L.B."/>
            <person name="Kristiansen K."/>
            <person name="Kudrna D."/>
            <person name="Kulathinal R.J."/>
            <person name="Kumar S."/>
            <person name="Kwok R."/>
            <person name="Lander E."/>
            <person name="Langley C.H."/>
            <person name="Lapoint R."/>
            <person name="Lazzaro B.P."/>
            <person name="Lee S.J."/>
            <person name="Levesque L."/>
            <person name="Li R."/>
            <person name="Lin C.F."/>
            <person name="Lin M.F."/>
            <person name="Lindblad-Toh K."/>
            <person name="Llopart A."/>
            <person name="Long M."/>
            <person name="Low L."/>
            <person name="Lozovsky E."/>
            <person name="Lu J."/>
            <person name="Luo M."/>
            <person name="Machado C.A."/>
            <person name="Makalowski W."/>
            <person name="Marzo M."/>
            <person name="Matsuda M."/>
            <person name="Matzkin L."/>
            <person name="McAllister B."/>
            <person name="McBride C.S."/>
            <person name="McKernan B."/>
            <person name="McKernan K."/>
            <person name="Mendez-Lago M."/>
            <person name="Minx P."/>
            <person name="Mollenhauer M.U."/>
            <person name="Montooth K."/>
            <person name="Mount S.M."/>
            <person name="Mu X."/>
            <person name="Myers E."/>
            <person name="Negre B."/>
            <person name="Newfeld S."/>
            <person name="Nielsen R."/>
            <person name="Noor M.A."/>
            <person name="O'Grady P."/>
            <person name="Pachter L."/>
            <person name="Papaceit M."/>
            <person name="Parisi M.J."/>
            <person name="Parisi M."/>
            <person name="Parts L."/>
            <person name="Pedersen J.S."/>
            <person name="Pesole G."/>
            <person name="Phillippy A.M."/>
            <person name="Ponting C.P."/>
            <person name="Pop M."/>
            <person name="Porcelli D."/>
            <person name="Powell J.R."/>
            <person name="Prohaska S."/>
            <person name="Pruitt K."/>
            <person name="Puig M."/>
            <person name="Quesneville H."/>
            <person name="Ram K.R."/>
            <person name="Rand D."/>
            <person name="Rasmussen M.D."/>
            <person name="Reed L.K."/>
            <person name="Reenan R."/>
            <person name="Reily A."/>
            <person name="Remington K.A."/>
            <person name="Rieger T.T."/>
            <person name="Ritchie M.G."/>
            <person name="Robin C."/>
            <person name="Rogers Y.H."/>
            <person name="Rohde C."/>
            <person name="Rozas J."/>
            <person name="Rubenfield M.J."/>
            <person name="Ruiz A."/>
            <person name="Russo S."/>
            <person name="Salzberg S.L."/>
            <person name="Sanchez-Gracia A."/>
            <person name="Saranga D.J."/>
            <person name="Sato H."/>
            <person name="Schaeffer S.W."/>
            <person name="Schatz M.C."/>
            <person name="Schlenke T."/>
            <person name="Schwartz R."/>
            <person name="Segarra C."/>
            <person name="Singh R.S."/>
            <person name="Sirot L."/>
            <person name="Sirota M."/>
            <person name="Sisneros N.B."/>
            <person name="Smith C.D."/>
            <person name="Smith T.F."/>
            <person name="Spieth J."/>
            <person name="Stage D.E."/>
            <person name="Stark A."/>
            <person name="Stephan W."/>
            <person name="Strausberg R.L."/>
            <person name="Strempel S."/>
            <person name="Sturgill D."/>
            <person name="Sutton G."/>
            <person name="Sutton G.G."/>
            <person name="Tao W."/>
            <person name="Teichmann S."/>
            <person name="Tobari Y.N."/>
            <person name="Tomimura Y."/>
            <person name="Tsolas J.M."/>
            <person name="Valente V.L."/>
            <person name="Venter E."/>
            <person name="Venter J.C."/>
            <person name="Vicario S."/>
            <person name="Vieira F.G."/>
            <person name="Vilella A.J."/>
            <person name="Villasante A."/>
            <person name="Walenz B."/>
            <person name="Wang J."/>
            <person name="Wasserman M."/>
            <person name="Watts T."/>
            <person name="Wilson D."/>
            <person name="Wilson R.K."/>
            <person name="Wing R.A."/>
            <person name="Wolfner M.F."/>
            <person name="Wong A."/>
            <person name="Wong G.K."/>
            <person name="Wu C.I."/>
            <person name="Wu G."/>
            <person name="Yamamoto D."/>
            <person name="Yang H.P."/>
            <person name="Yang S.P."/>
            <person name="Yorke J.A."/>
            <person name="Yoshida K."/>
            <person name="Zdobnov E."/>
            <person name="Zhang P."/>
            <person name="Zhang Y."/>
            <person name="Zimin A.V."/>
            <person name="Baldwin J."/>
            <person name="Abdouelleil A."/>
            <person name="Abdulkadir J."/>
            <person name="Abebe A."/>
            <person name="Abera B."/>
            <person name="Abreu J."/>
            <person name="Acer S.C."/>
            <person name="Aftuck L."/>
            <person name="Alexander A."/>
            <person name="An P."/>
            <person name="Anderson E."/>
            <person name="Anderson S."/>
            <person name="Arachi H."/>
            <person name="Azer M."/>
            <person name="Bachantsang P."/>
            <person name="Barry A."/>
            <person name="Bayul T."/>
            <person name="Berlin A."/>
            <person name="Bessette D."/>
            <person name="Bloom T."/>
            <person name="Blye J."/>
            <person name="Boguslavskiy L."/>
            <person name="Bonnet C."/>
            <person name="Boukhgalter B."/>
            <person name="Bourzgui I."/>
            <person name="Brown A."/>
            <person name="Cahill P."/>
            <person name="Channer S."/>
            <person name="Cheshatsang Y."/>
            <person name="Chuda L."/>
            <person name="Citroen M."/>
            <person name="Collymore A."/>
            <person name="Cooke P."/>
            <person name="Costello M."/>
            <person name="D'Aco K."/>
            <person name="Daza R."/>
            <person name="De Haan G."/>
            <person name="DeGray S."/>
            <person name="DeMaso C."/>
            <person name="Dhargay N."/>
            <person name="Dooley K."/>
            <person name="Dooley E."/>
            <person name="Doricent M."/>
            <person name="Dorje P."/>
            <person name="Dorjee K."/>
            <person name="Dupes A."/>
            <person name="Elong R."/>
            <person name="Falk J."/>
            <person name="Farina A."/>
            <person name="Faro S."/>
            <person name="Ferguson D."/>
            <person name="Fisher S."/>
            <person name="Foley C.D."/>
            <person name="Franke A."/>
            <person name="Friedrich D."/>
            <person name="Gadbois L."/>
            <person name="Gearin G."/>
            <person name="Gearin C.R."/>
            <person name="Giannoukos G."/>
            <person name="Goode T."/>
            <person name="Graham J."/>
            <person name="Grandbois E."/>
            <person name="Grewal S."/>
            <person name="Gyaltsen K."/>
            <person name="Hafez N."/>
            <person name="Hagos B."/>
            <person name="Hall J."/>
            <person name="Henson C."/>
            <person name="Hollinger A."/>
            <person name="Honan T."/>
            <person name="Huard M.D."/>
            <person name="Hughes L."/>
            <person name="Hurhula B."/>
            <person name="Husby M.E."/>
            <person name="Kamat A."/>
            <person name="Kanga B."/>
            <person name="Kashin S."/>
            <person name="Khazanovich D."/>
            <person name="Kisner P."/>
            <person name="Lance K."/>
            <person name="Lara M."/>
            <person name="Lee W."/>
            <person name="Lennon N."/>
            <person name="Letendre F."/>
            <person name="LeVine R."/>
            <person name="Lipovsky A."/>
            <person name="Liu X."/>
            <person name="Liu J."/>
            <person name="Liu S."/>
            <person name="Lokyitsang T."/>
            <person name="Lokyitsang Y."/>
            <person name="Lubonja R."/>
            <person name="Lui A."/>
            <person name="MacDonald P."/>
            <person name="Magnisalis V."/>
            <person name="Maru K."/>
            <person name="Matthews C."/>
            <person name="McCusker W."/>
            <person name="McDonough S."/>
            <person name="Mehta T."/>
            <person name="Meldrim J."/>
            <person name="Meneus L."/>
            <person name="Mihai O."/>
            <person name="Mihalev A."/>
            <person name="Mihova T."/>
            <person name="Mittelman R."/>
            <person name="Mlenga V."/>
            <person name="Montmayeur A."/>
            <person name="Mulrain L."/>
            <person name="Navidi A."/>
            <person name="Naylor J."/>
            <person name="Negash T."/>
            <person name="Nguyen T."/>
            <person name="Nguyen N."/>
            <person name="Nicol R."/>
            <person name="Norbu C."/>
            <person name="Norbu N."/>
            <person name="Novod N."/>
            <person name="O'Neill B."/>
            <person name="Osman S."/>
            <person name="Markiewicz E."/>
            <person name="Oyono O.L."/>
            <person name="Patti C."/>
            <person name="Phunkhang P."/>
            <person name="Pierre F."/>
            <person name="Priest M."/>
            <person name="Raghuraman S."/>
            <person name="Rege F."/>
            <person name="Reyes R."/>
            <person name="Rise C."/>
            <person name="Rogov P."/>
            <person name="Ross K."/>
            <person name="Ryan E."/>
            <person name="Settipalli S."/>
            <person name="Shea T."/>
            <person name="Sherpa N."/>
            <person name="Shi L."/>
            <person name="Shih D."/>
            <person name="Sparrow T."/>
            <person name="Spaulding J."/>
            <person name="Stalker J."/>
            <person name="Stange-Thomann N."/>
            <person name="Stavropoulos S."/>
            <person name="Stone C."/>
            <person name="Strader C."/>
            <person name="Tesfaye S."/>
            <person name="Thomson T."/>
            <person name="Thoulutsang Y."/>
            <person name="Thoulutsang D."/>
            <person name="Topham K."/>
            <person name="Topping I."/>
            <person name="Tsamla T."/>
            <person name="Vassiliev H."/>
            <person name="Vo A."/>
            <person name="Wangchuk T."/>
            <person name="Wangdi T."/>
            <person name="Weiand M."/>
            <person name="Wilkinson J."/>
            <person name="Wilson A."/>
            <person name="Yadav S."/>
            <person name="Young G."/>
            <person name="Yu Q."/>
            <person name="Zembek L."/>
            <person name="Zhong D."/>
            <person name="Zimmer A."/>
            <person name="Zwirko Z."/>
            <person name="Jaffe D.B."/>
            <person name="Alvarez P."/>
            <person name="Brockman W."/>
            <person name="Butler J."/>
            <person name="Chin C."/>
            <person name="Gnerre S."/>
            <person name="Grabherr M."/>
            <person name="Kleber M."/>
            <person name="Mauceli E."/>
            <person name="MacCallum I."/>
        </authorList>
    </citation>
    <scope>NUCLEOTIDE SEQUENCE [LARGE SCALE GENOMIC DNA]</scope>
    <source>
        <strain evidence="3">MSH-3 / Tucson 14011-0111.49</strain>
    </source>
</reference>